<gene>
    <name evidence="2" type="ORF">EH244_31170</name>
</gene>
<dbReference type="RefSeq" id="WP_124962150.1">
    <property type="nucleotide sequence ID" value="NZ_RQXU01000043.1"/>
</dbReference>
<evidence type="ECO:0000259" key="1">
    <source>
        <dbReference type="Pfam" id="PF04909"/>
    </source>
</evidence>
<dbReference type="Gene3D" id="3.20.20.140">
    <property type="entry name" value="Metal-dependent hydrolases"/>
    <property type="match status" value="1"/>
</dbReference>
<dbReference type="InterPro" id="IPR052358">
    <property type="entry name" value="Aro_Compnd_Degr_Hydrolases"/>
</dbReference>
<sequence>MDRRPADVVKWSEGTEQPNTRVPADACDCHHHIYDARYPFAEGAALRPGDASIADYQALQKRIGTTRNVIVQPSSYGTDNRLLLESIAQFGAKARGVAVVDTEVTDAGLRKLHSAGVRGIRFNLAPPGATTLAMVKPLAARIAPMDWHVQVNAPAAFLLEARAIWADLPVPVVFDHLARVPQPNATQHPAFLMVRGLLQQGRAYVKLSGFYNESAVGAPGYADAVAVAAAYAREAPEHVLWGSDWPHPTEQPHKIPNDAVLLDAFAGAVPSEAARKSILVDNPARLYQFS</sequence>
<dbReference type="InterPro" id="IPR006680">
    <property type="entry name" value="Amidohydro-rel"/>
</dbReference>
<accession>A0A3P3E0L9</accession>
<evidence type="ECO:0000313" key="3">
    <source>
        <dbReference type="Proteomes" id="UP000271590"/>
    </source>
</evidence>
<dbReference type="PANTHER" id="PTHR35563:SF2">
    <property type="entry name" value="BARREL METAL-DEPENDENT HYDROLASE, PUTATIVE (AFU_ORTHOLOGUE AFUA_1G16240)-RELATED"/>
    <property type="match status" value="1"/>
</dbReference>
<dbReference type="InterPro" id="IPR032466">
    <property type="entry name" value="Metal_Hydrolase"/>
</dbReference>
<dbReference type="PANTHER" id="PTHR35563">
    <property type="entry name" value="BARREL METAL-DEPENDENT HYDROLASE, PUTATIVE (AFU_ORTHOLOGUE AFUA_1G16240)-RELATED"/>
    <property type="match status" value="1"/>
</dbReference>
<reference evidence="2 3" key="1">
    <citation type="submission" date="2018-11" db="EMBL/GenBank/DDBJ databases">
        <title>The genome of Variovorax sp T529.</title>
        <authorList>
            <person name="Gao J."/>
        </authorList>
    </citation>
    <scope>NUCLEOTIDE SEQUENCE [LARGE SCALE GENOMIC DNA]</scope>
    <source>
        <strain evidence="2 3">T529</strain>
    </source>
</reference>
<proteinExistence type="predicted"/>
<dbReference type="AlphaFoldDB" id="A0A3P3E0L9"/>
<dbReference type="EMBL" id="RQXU01000043">
    <property type="protein sequence ID" value="RRH80043.1"/>
    <property type="molecule type" value="Genomic_DNA"/>
</dbReference>
<dbReference type="Pfam" id="PF04909">
    <property type="entry name" value="Amidohydro_2"/>
    <property type="match status" value="1"/>
</dbReference>
<dbReference type="SUPFAM" id="SSF51556">
    <property type="entry name" value="Metallo-dependent hydrolases"/>
    <property type="match status" value="1"/>
</dbReference>
<feature type="domain" description="Amidohydrolase-related" evidence="1">
    <location>
        <begin position="27"/>
        <end position="289"/>
    </location>
</feature>
<keyword evidence="2" id="KW-0378">Hydrolase</keyword>
<evidence type="ECO:0000313" key="2">
    <source>
        <dbReference type="EMBL" id="RRH80043.1"/>
    </source>
</evidence>
<organism evidence="2 3">
    <name type="scientific">Variovorax beijingensis</name>
    <dbReference type="NCBI Taxonomy" id="2496117"/>
    <lineage>
        <taxon>Bacteria</taxon>
        <taxon>Pseudomonadati</taxon>
        <taxon>Pseudomonadota</taxon>
        <taxon>Betaproteobacteria</taxon>
        <taxon>Burkholderiales</taxon>
        <taxon>Comamonadaceae</taxon>
        <taxon>Variovorax</taxon>
    </lineage>
</organism>
<comment type="caution">
    <text evidence="2">The sequence shown here is derived from an EMBL/GenBank/DDBJ whole genome shotgun (WGS) entry which is preliminary data.</text>
</comment>
<dbReference type="Proteomes" id="UP000271590">
    <property type="component" value="Unassembled WGS sequence"/>
</dbReference>
<protein>
    <submittedName>
        <fullName evidence="2">2-pyrone-4,6-dicarboxylate hydrolase</fullName>
    </submittedName>
</protein>
<name>A0A3P3E0L9_9BURK</name>
<dbReference type="GO" id="GO:0016787">
    <property type="term" value="F:hydrolase activity"/>
    <property type="evidence" value="ECO:0007669"/>
    <property type="project" value="UniProtKB-KW"/>
</dbReference>